<dbReference type="InterPro" id="IPR008205">
    <property type="entry name" value="GGGP_HepGP_synthase"/>
</dbReference>
<evidence type="ECO:0000256" key="5">
    <source>
        <dbReference type="ARBA" id="ARBA00023098"/>
    </source>
</evidence>
<dbReference type="GO" id="GO:0005737">
    <property type="term" value="C:cytoplasm"/>
    <property type="evidence" value="ECO:0007669"/>
    <property type="project" value="InterPro"/>
</dbReference>
<keyword evidence="4 9" id="KW-0460">Magnesium</keyword>
<evidence type="ECO:0000256" key="4">
    <source>
        <dbReference type="ARBA" id="ARBA00022842"/>
    </source>
</evidence>
<keyword evidence="6 9" id="KW-0594">Phospholipid biosynthesis</keyword>
<dbReference type="RefSeq" id="WP_235291396.1">
    <property type="nucleotide sequence ID" value="NZ_BSOH01000014.1"/>
</dbReference>
<reference evidence="10" key="2">
    <citation type="submission" date="2023-01" db="EMBL/GenBank/DDBJ databases">
        <title>Draft genome sequence of Portibacter lacus strain NBRC 108769.</title>
        <authorList>
            <person name="Sun Q."/>
            <person name="Mori K."/>
        </authorList>
    </citation>
    <scope>NUCLEOTIDE SEQUENCE</scope>
    <source>
        <strain evidence="10">NBRC 108769</strain>
    </source>
</reference>
<dbReference type="GO" id="GO:0000287">
    <property type="term" value="F:magnesium ion binding"/>
    <property type="evidence" value="ECO:0007669"/>
    <property type="project" value="UniProtKB-UniRule"/>
</dbReference>
<dbReference type="Pfam" id="PF01884">
    <property type="entry name" value="PcrB"/>
    <property type="match status" value="1"/>
</dbReference>
<feature type="binding site" evidence="9">
    <location>
        <begin position="202"/>
        <end position="203"/>
    </location>
    <ligand>
        <name>sn-glycerol 1-phosphate</name>
        <dbReference type="ChEBI" id="CHEBI:57685"/>
    </ligand>
</feature>
<dbReference type="PANTHER" id="PTHR21235">
    <property type="entry name" value="IMIDAZOLE GLYCEROL PHOSPHATE SYNTHASE SUBUNIT HISF/H IGP SYNTHASE SUBUNIT HISF/H"/>
    <property type="match status" value="1"/>
</dbReference>
<dbReference type="InterPro" id="IPR038597">
    <property type="entry name" value="GGGP/HepGP_synthase_sf"/>
</dbReference>
<dbReference type="CDD" id="cd02812">
    <property type="entry name" value="PcrB_like"/>
    <property type="match status" value="1"/>
</dbReference>
<dbReference type="PANTHER" id="PTHR21235:SF22">
    <property type="entry name" value="GERANYLGERANYLGLYCERYL PHOSPHATE SYNTHASE"/>
    <property type="match status" value="1"/>
</dbReference>
<reference evidence="10" key="1">
    <citation type="journal article" date="2014" name="Int. J. Syst. Evol. Microbiol.">
        <title>Complete genome sequence of Corynebacterium casei LMG S-19264T (=DSM 44701T), isolated from a smear-ripened cheese.</title>
        <authorList>
            <consortium name="US DOE Joint Genome Institute (JGI-PGF)"/>
            <person name="Walter F."/>
            <person name="Albersmeier A."/>
            <person name="Kalinowski J."/>
            <person name="Ruckert C."/>
        </authorList>
    </citation>
    <scope>NUCLEOTIDE SEQUENCE</scope>
    <source>
        <strain evidence="10">NBRC 108769</strain>
    </source>
</reference>
<comment type="caution">
    <text evidence="10">The sequence shown here is derived from an EMBL/GenBank/DDBJ whole genome shotgun (WGS) entry which is preliminary data.</text>
</comment>
<keyword evidence="3 9" id="KW-0479">Metal-binding</keyword>
<dbReference type="HAMAP" id="MF_00112">
    <property type="entry name" value="GGGP_HepGP_synthase"/>
    <property type="match status" value="1"/>
</dbReference>
<organism evidence="10 11">
    <name type="scientific">Portibacter lacus</name>
    <dbReference type="NCBI Taxonomy" id="1099794"/>
    <lineage>
        <taxon>Bacteria</taxon>
        <taxon>Pseudomonadati</taxon>
        <taxon>Bacteroidota</taxon>
        <taxon>Saprospiria</taxon>
        <taxon>Saprospirales</taxon>
        <taxon>Haliscomenobacteraceae</taxon>
        <taxon>Portibacter</taxon>
    </lineage>
</organism>
<keyword evidence="5 9" id="KW-0443">Lipid metabolism</keyword>
<dbReference type="SUPFAM" id="SSF51395">
    <property type="entry name" value="FMN-linked oxidoreductases"/>
    <property type="match status" value="1"/>
</dbReference>
<proteinExistence type="inferred from homology"/>
<dbReference type="InterPro" id="IPR050064">
    <property type="entry name" value="IGPS_HisA/HisF"/>
</dbReference>
<evidence type="ECO:0000256" key="8">
    <source>
        <dbReference type="ARBA" id="ARBA00047288"/>
    </source>
</evidence>
<dbReference type="InterPro" id="IPR010946">
    <property type="entry name" value="GGGP_synth"/>
</dbReference>
<evidence type="ECO:0000313" key="11">
    <source>
        <dbReference type="Proteomes" id="UP001156666"/>
    </source>
</evidence>
<comment type="caution">
    <text evidence="9">Lacks conserved residue(s) required for the propagation of feature annotation.</text>
</comment>
<evidence type="ECO:0000313" key="10">
    <source>
        <dbReference type="EMBL" id="GLR17723.1"/>
    </source>
</evidence>
<comment type="cofactor">
    <cofactor evidence="9">
        <name>Mg(2+)</name>
        <dbReference type="ChEBI" id="CHEBI:18420"/>
    </cofactor>
</comment>
<dbReference type="NCBIfam" id="TIGR01769">
    <property type="entry name" value="GGGP"/>
    <property type="match status" value="1"/>
</dbReference>
<keyword evidence="2 9" id="KW-0808">Transferase</keyword>
<evidence type="ECO:0000256" key="6">
    <source>
        <dbReference type="ARBA" id="ARBA00023209"/>
    </source>
</evidence>
<comment type="similarity">
    <text evidence="9">Belongs to the GGGP/HepGP synthase family. Group II subfamily.</text>
</comment>
<gene>
    <name evidence="10" type="primary">pcrB</name>
    <name evidence="10" type="ORF">GCM10007940_23380</name>
</gene>
<comment type="catalytic activity">
    <reaction evidence="8 9">
        <text>sn-glycerol 1-phosphate + (2E,6E,10E)-geranylgeranyl diphosphate = sn-3-O-(geranylgeranyl)glycerol 1-phosphate + diphosphate</text>
        <dbReference type="Rhea" id="RHEA:23404"/>
        <dbReference type="ChEBI" id="CHEBI:33019"/>
        <dbReference type="ChEBI" id="CHEBI:57677"/>
        <dbReference type="ChEBI" id="CHEBI:57685"/>
        <dbReference type="ChEBI" id="CHEBI:58756"/>
        <dbReference type="EC" id="2.5.1.41"/>
    </reaction>
</comment>
<accession>A0AA37SMW7</accession>
<dbReference type="AlphaFoldDB" id="A0AA37SMW7"/>
<evidence type="ECO:0000256" key="7">
    <source>
        <dbReference type="ARBA" id="ARBA00023264"/>
    </source>
</evidence>
<dbReference type="Gene3D" id="3.20.20.390">
    <property type="entry name" value="FMN-linked oxidoreductases"/>
    <property type="match status" value="1"/>
</dbReference>
<evidence type="ECO:0000256" key="9">
    <source>
        <dbReference type="HAMAP-Rule" id="MF_00112"/>
    </source>
</evidence>
<dbReference type="GO" id="GO:0047294">
    <property type="term" value="F:phosphoglycerol geranylgeranyltransferase activity"/>
    <property type="evidence" value="ECO:0007669"/>
    <property type="project" value="UniProtKB-UniRule"/>
</dbReference>
<feature type="binding site" evidence="9">
    <location>
        <position position="51"/>
    </location>
    <ligand>
        <name>Mg(2+)</name>
        <dbReference type="ChEBI" id="CHEBI:18420"/>
    </ligand>
</feature>
<keyword evidence="7 9" id="KW-1208">Phospholipid metabolism</keyword>
<comment type="function">
    <text evidence="9">Prenyltransferase that catalyzes the transfer of the geranylgeranyl moiety of geranylgeranyl diphosphate (GGPP) to the C3 hydroxyl of sn-glycerol-1-phosphate (G1P).</text>
</comment>
<keyword evidence="1 9" id="KW-0444">Lipid biosynthesis</keyword>
<evidence type="ECO:0000256" key="2">
    <source>
        <dbReference type="ARBA" id="ARBA00022679"/>
    </source>
</evidence>
<dbReference type="Proteomes" id="UP001156666">
    <property type="component" value="Unassembled WGS sequence"/>
</dbReference>
<dbReference type="EMBL" id="BSOH01000014">
    <property type="protein sequence ID" value="GLR17723.1"/>
    <property type="molecule type" value="Genomic_DNA"/>
</dbReference>
<feature type="binding site" evidence="9">
    <location>
        <position position="22"/>
    </location>
    <ligand>
        <name>Mg(2+)</name>
        <dbReference type="ChEBI" id="CHEBI:18420"/>
    </ligand>
</feature>
<keyword evidence="11" id="KW-1185">Reference proteome</keyword>
<evidence type="ECO:0000256" key="1">
    <source>
        <dbReference type="ARBA" id="ARBA00022516"/>
    </source>
</evidence>
<name>A0AA37SMW7_9BACT</name>
<sequence length="248" mass="26609">MIYNNLIEAKKNGQKKLAVLIDPDKLRLNSMDHIIRNSVDHNIDYFFIGGSLIVNDQLDEVLGKLKEACDIPLILFPGNSMQLSYKADAILFLSLISGRNPELLIGTHVISAPYLKLSPLEVISTGYMNIDGGVSTTVSYMSNTNPIPKDKNDIAVCTAIAGEMLGMKTIYLDSGSGAKFPVSKEMIESVHGAVDIPIITGGGIRNPEKAFENISAGADVIVIGNAIENDPGLVAEMAAAVHSKNLKV</sequence>
<protein>
    <recommendedName>
        <fullName evidence="9">Geranylgeranylglyceryl phosphate synthase</fullName>
        <shortName evidence="9">GGGP synthase</shortName>
        <shortName evidence="9">GGGPS</shortName>
        <ecNumber evidence="9">2.5.1.41</ecNumber>
    </recommendedName>
    <alternativeName>
        <fullName evidence="9">(S)-3-O-geranylgeranylglyceryl phosphate synthase</fullName>
    </alternativeName>
    <alternativeName>
        <fullName evidence="9">Phosphoglycerol geranylgeranyltransferase</fullName>
    </alternativeName>
</protein>
<feature type="binding site" evidence="9">
    <location>
        <begin position="224"/>
        <end position="225"/>
    </location>
    <ligand>
        <name>sn-glycerol 1-phosphate</name>
        <dbReference type="ChEBI" id="CHEBI:57685"/>
    </ligand>
</feature>
<feature type="binding site" evidence="9">
    <location>
        <begin position="171"/>
        <end position="177"/>
    </location>
    <ligand>
        <name>sn-glycerol 1-phosphate</name>
        <dbReference type="ChEBI" id="CHEBI:57685"/>
    </ligand>
</feature>
<evidence type="ECO:0000256" key="3">
    <source>
        <dbReference type="ARBA" id="ARBA00022723"/>
    </source>
</evidence>
<dbReference type="NCBIfam" id="NF003198">
    <property type="entry name" value="PRK04169.1-2"/>
    <property type="match status" value="1"/>
</dbReference>
<dbReference type="EC" id="2.5.1.41" evidence="9"/>
<dbReference type="GO" id="GO:0000107">
    <property type="term" value="F:imidazoleglycerol-phosphate synthase activity"/>
    <property type="evidence" value="ECO:0007669"/>
    <property type="project" value="TreeGrafter"/>
</dbReference>
<dbReference type="NCBIfam" id="TIGR01768">
    <property type="entry name" value="GGGP-family"/>
    <property type="match status" value="1"/>
</dbReference>
<dbReference type="GO" id="GO:0046474">
    <property type="term" value="P:glycerophospholipid biosynthetic process"/>
    <property type="evidence" value="ECO:0007669"/>
    <property type="project" value="UniProtKB-UniRule"/>
</dbReference>